<dbReference type="NCBIfam" id="NF008301">
    <property type="entry name" value="PRK11089.1"/>
    <property type="match status" value="1"/>
</dbReference>
<dbReference type="PROSITE" id="PS51098">
    <property type="entry name" value="PTS_EIIB_TYPE_1"/>
    <property type="match status" value="2"/>
</dbReference>
<sequence>MKFLDAAFGMLQQFGKAVMLPVAVLPAAGLLLGIGAADYAILPQVVSQLMEAAGGAIFGNLPLLFAVGVGMGLAKNDGVAGFAAALFYAVMLASLGVFAGALGYETKSIMGIQSIDSGVFGGMISGGVTAFLFNRYHRVQLPAYLGFFAGKRFVPIIASFTAIAVGGVMSVVWPPIGGWIETFSEWASKGNPIMAFGIYGFVERLLIPFGLHHIWNSPFFFEVGSFVNPDTGEVVKGEIQRYIAGDPTAGNLAGGFLFKMWGLPAAAIAIWHTAKPENRVKVGGIMISAALTSFITGITEPIELAFLFVAPVLYLIHAVLCSAAFMLCIELGIKHGTTFSHGLQDFLILFGPSQNALWFLVLGPIWAVVYYVAFRVAIVGFNLKTPGRELDTAELEREDRAGGIAQDLVLAFGGKSNITALDACITRLRVSVVDMGLVNQQQLKGLGATAVVTVGNNAQAIFGPPSENLKTDMEIYLETAGPEAELSSGNQPTHIPAAADIAETVVDADSAEKAAAILAALGGQGNVTQLDAFAKTRLRVEVKDASKVDESTLSDLGITGVMKLAGDALHLIVGDKAEAYGKALASR</sequence>
<dbReference type="CDD" id="cd00212">
    <property type="entry name" value="PTS_IIB_glc"/>
    <property type="match status" value="1"/>
</dbReference>
<protein>
    <recommendedName>
        <fullName evidence="3">PTS system glucose-specific EIICB component</fullName>
        <ecNumber evidence="2">2.7.1.199</ecNumber>
    </recommendedName>
    <alternativeName>
        <fullName evidence="13">EIICB-Glc</fullName>
    </alternativeName>
</protein>
<dbReference type="FunFam" id="3.30.1360.60:FF:000001">
    <property type="entry name" value="PTS system glucose-specific IIBC component PtsG"/>
    <property type="match status" value="1"/>
</dbReference>
<keyword evidence="11 16" id="KW-1133">Transmembrane helix</keyword>
<evidence type="ECO:0000256" key="4">
    <source>
        <dbReference type="ARBA" id="ARBA00022448"/>
    </source>
</evidence>
<dbReference type="InterPro" id="IPR003352">
    <property type="entry name" value="PTS_EIIC"/>
</dbReference>
<feature type="transmembrane region" description="Helical" evidence="16">
    <location>
        <begin position="20"/>
        <end position="41"/>
    </location>
</feature>
<dbReference type="PROSITE" id="PS51103">
    <property type="entry name" value="PTS_EIIC_TYPE_1"/>
    <property type="match status" value="1"/>
</dbReference>
<dbReference type="KEGG" id="marq:MARGE09_P0257"/>
<evidence type="ECO:0000256" key="1">
    <source>
        <dbReference type="ARBA" id="ARBA00004651"/>
    </source>
</evidence>
<evidence type="ECO:0000256" key="11">
    <source>
        <dbReference type="ARBA" id="ARBA00022989"/>
    </source>
</evidence>
<feature type="transmembrane region" description="Helical" evidence="16">
    <location>
        <begin position="282"/>
        <end position="299"/>
    </location>
</feature>
<evidence type="ECO:0000256" key="15">
    <source>
        <dbReference type="PROSITE-ProRule" id="PRU00421"/>
    </source>
</evidence>
<evidence type="ECO:0000256" key="14">
    <source>
        <dbReference type="ARBA" id="ARBA00047336"/>
    </source>
</evidence>
<dbReference type="Pfam" id="PF00367">
    <property type="entry name" value="PTS_EIIB"/>
    <property type="match status" value="2"/>
</dbReference>
<dbReference type="GO" id="GO:0090563">
    <property type="term" value="F:protein-phosphocysteine-sugar phosphotransferase activity"/>
    <property type="evidence" value="ECO:0007669"/>
    <property type="project" value="TreeGrafter"/>
</dbReference>
<dbReference type="SUPFAM" id="SSF55604">
    <property type="entry name" value="Glucose permease domain IIB"/>
    <property type="match status" value="2"/>
</dbReference>
<dbReference type="EC" id="2.7.1.199" evidence="2"/>
<evidence type="ECO:0000313" key="19">
    <source>
        <dbReference type="EMBL" id="BCD96058.1"/>
    </source>
</evidence>
<keyword evidence="5" id="KW-1003">Cell membrane</keyword>
<dbReference type="Proteomes" id="UP001320119">
    <property type="component" value="Chromosome"/>
</dbReference>
<dbReference type="InterPro" id="IPR011299">
    <property type="entry name" value="PTS_IIBC_glc"/>
</dbReference>
<evidence type="ECO:0000256" key="6">
    <source>
        <dbReference type="ARBA" id="ARBA00022597"/>
    </source>
</evidence>
<feature type="active site" description="Phosphocysteine intermediate; for EIIB activity" evidence="15">
    <location>
        <position position="424"/>
    </location>
</feature>
<dbReference type="PANTHER" id="PTHR30009">
    <property type="entry name" value="CYTOCHROME C-TYPE SYNTHESIS PROTEIN AND PTS TRANSMEMBRANE COMPONENT"/>
    <property type="match status" value="1"/>
</dbReference>
<comment type="catalytic activity">
    <reaction evidence="14">
        <text>N(pros)-phospho-L-histidyl-[protein] + D-glucose(out) = D-glucose 6-phosphate(in) + L-histidyl-[protein]</text>
        <dbReference type="Rhea" id="RHEA:33367"/>
        <dbReference type="Rhea" id="RHEA-COMP:9745"/>
        <dbReference type="Rhea" id="RHEA-COMP:9746"/>
        <dbReference type="ChEBI" id="CHEBI:4167"/>
        <dbReference type="ChEBI" id="CHEBI:29979"/>
        <dbReference type="ChEBI" id="CHEBI:61548"/>
        <dbReference type="ChEBI" id="CHEBI:64837"/>
        <dbReference type="EC" id="2.7.1.199"/>
    </reaction>
</comment>
<feature type="domain" description="PTS EIIB type-1" evidence="17">
    <location>
        <begin position="511"/>
        <end position="587"/>
    </location>
</feature>
<name>A0AAN1WEE6_9GAMM</name>
<dbReference type="Pfam" id="PF02378">
    <property type="entry name" value="PTS_EIIC"/>
    <property type="match status" value="1"/>
</dbReference>
<feature type="domain" description="PTS EIIC type-1" evidence="18">
    <location>
        <begin position="5"/>
        <end position="390"/>
    </location>
</feature>
<feature type="transmembrane region" description="Helical" evidence="16">
    <location>
        <begin position="193"/>
        <end position="215"/>
    </location>
</feature>
<evidence type="ECO:0000256" key="5">
    <source>
        <dbReference type="ARBA" id="ARBA00022475"/>
    </source>
</evidence>
<feature type="transmembrane region" description="Helical" evidence="16">
    <location>
        <begin position="153"/>
        <end position="173"/>
    </location>
</feature>
<dbReference type="PROSITE" id="PS01035">
    <property type="entry name" value="PTS_EIIB_TYPE_1_CYS"/>
    <property type="match status" value="1"/>
</dbReference>
<comment type="caution">
    <text evidence="15">Lacks conserved residue(s) required for the propagation of feature annotation.</text>
</comment>
<feature type="transmembrane region" description="Helical" evidence="16">
    <location>
        <begin position="252"/>
        <end position="270"/>
    </location>
</feature>
<dbReference type="GO" id="GO:1904659">
    <property type="term" value="P:D-glucose transmembrane transport"/>
    <property type="evidence" value="ECO:0007669"/>
    <property type="project" value="InterPro"/>
</dbReference>
<keyword evidence="4" id="KW-0813">Transport</keyword>
<dbReference type="GO" id="GO:0009401">
    <property type="term" value="P:phosphoenolpyruvate-dependent sugar phosphotransferase system"/>
    <property type="evidence" value="ECO:0007669"/>
    <property type="project" value="UniProtKB-KW"/>
</dbReference>
<feature type="transmembrane region" description="Helical" evidence="16">
    <location>
        <begin position="305"/>
        <end position="329"/>
    </location>
</feature>
<dbReference type="GO" id="GO:0008982">
    <property type="term" value="F:protein-N(PI)-phosphohistidine-sugar phosphotransferase activity"/>
    <property type="evidence" value="ECO:0007669"/>
    <property type="project" value="InterPro"/>
</dbReference>
<comment type="subcellular location">
    <subcellularLocation>
        <location evidence="1">Cell membrane</location>
        <topology evidence="1">Multi-pass membrane protein</topology>
    </subcellularLocation>
</comment>
<evidence type="ECO:0000256" key="7">
    <source>
        <dbReference type="ARBA" id="ARBA00022679"/>
    </source>
</evidence>
<evidence type="ECO:0000256" key="8">
    <source>
        <dbReference type="ARBA" id="ARBA00022683"/>
    </source>
</evidence>
<dbReference type="PANTHER" id="PTHR30009:SF20">
    <property type="entry name" value="PTS SYSTEM GLUCOSE-SPECIFIC EIICB COMPONENT-RELATED"/>
    <property type="match status" value="1"/>
</dbReference>
<dbReference type="NCBIfam" id="TIGR00826">
    <property type="entry name" value="EIIB_glc"/>
    <property type="match status" value="1"/>
</dbReference>
<keyword evidence="20" id="KW-1185">Reference proteome</keyword>
<gene>
    <name evidence="19" type="ORF">MARGE09_P0257</name>
</gene>
<feature type="transmembrane region" description="Helical" evidence="16">
    <location>
        <begin position="356"/>
        <end position="374"/>
    </location>
</feature>
<dbReference type="InterPro" id="IPR018113">
    <property type="entry name" value="PTrfase_EIIB_Cys"/>
</dbReference>
<evidence type="ECO:0000259" key="18">
    <source>
        <dbReference type="PROSITE" id="PS51103"/>
    </source>
</evidence>
<feature type="domain" description="PTS EIIB type-1" evidence="17">
    <location>
        <begin position="402"/>
        <end position="483"/>
    </location>
</feature>
<feature type="transmembrane region" description="Helical" evidence="16">
    <location>
        <begin position="114"/>
        <end position="133"/>
    </location>
</feature>
<evidence type="ECO:0000256" key="13">
    <source>
        <dbReference type="ARBA" id="ARBA00032303"/>
    </source>
</evidence>
<evidence type="ECO:0000313" key="20">
    <source>
        <dbReference type="Proteomes" id="UP001320119"/>
    </source>
</evidence>
<dbReference type="InterPro" id="IPR036878">
    <property type="entry name" value="Glu_permease_IIB"/>
</dbReference>
<keyword evidence="6" id="KW-0762">Sugar transport</keyword>
<dbReference type="InterPro" id="IPR001996">
    <property type="entry name" value="PTS_IIB_1"/>
</dbReference>
<dbReference type="RefSeq" id="WP_236985565.1">
    <property type="nucleotide sequence ID" value="NZ_AP023086.1"/>
</dbReference>
<reference evidence="19 20" key="1">
    <citation type="journal article" date="2022" name="IScience">
        <title>An ultrasensitive nanofiber-based assay for enzymatic hydrolysis and deep-sea microbial degradation of cellulose.</title>
        <authorList>
            <person name="Tsudome M."/>
            <person name="Tachioka M."/>
            <person name="Miyazaki M."/>
            <person name="Uchimura K."/>
            <person name="Tsuda M."/>
            <person name="Takaki Y."/>
            <person name="Deguchi S."/>
        </authorList>
    </citation>
    <scope>NUCLEOTIDE SEQUENCE [LARGE SCALE GENOMIC DNA]</scope>
    <source>
        <strain evidence="19 20">GE09</strain>
    </source>
</reference>
<evidence type="ECO:0000259" key="17">
    <source>
        <dbReference type="PROSITE" id="PS51098"/>
    </source>
</evidence>
<dbReference type="GO" id="GO:0055056">
    <property type="term" value="F:D-glucose transmembrane transporter activity"/>
    <property type="evidence" value="ECO:0007669"/>
    <property type="project" value="InterPro"/>
</dbReference>
<evidence type="ECO:0000256" key="3">
    <source>
        <dbReference type="ARBA" id="ARBA00021468"/>
    </source>
</evidence>
<dbReference type="InterPro" id="IPR050429">
    <property type="entry name" value="PTS_Glucose_EIICBA"/>
</dbReference>
<dbReference type="GO" id="GO:0015764">
    <property type="term" value="P:N-acetylglucosamine transport"/>
    <property type="evidence" value="ECO:0007669"/>
    <property type="project" value="TreeGrafter"/>
</dbReference>
<proteinExistence type="predicted"/>
<evidence type="ECO:0000256" key="2">
    <source>
        <dbReference type="ARBA" id="ARBA00011910"/>
    </source>
</evidence>
<dbReference type="EMBL" id="AP023086">
    <property type="protein sequence ID" value="BCD96058.1"/>
    <property type="molecule type" value="Genomic_DNA"/>
</dbReference>
<dbReference type="NCBIfam" id="TIGR02002">
    <property type="entry name" value="PTS-II-BC-glcB"/>
    <property type="match status" value="1"/>
</dbReference>
<keyword evidence="8" id="KW-0598">Phosphotransferase system</keyword>
<keyword evidence="9 16" id="KW-0812">Transmembrane</keyword>
<dbReference type="AlphaFoldDB" id="A0AAN1WEE6"/>
<dbReference type="GO" id="GO:0016301">
    <property type="term" value="F:kinase activity"/>
    <property type="evidence" value="ECO:0007669"/>
    <property type="project" value="UniProtKB-KW"/>
</dbReference>
<keyword evidence="7 19" id="KW-0808">Transferase</keyword>
<organism evidence="19 20">
    <name type="scientific">Marinagarivorans cellulosilyticus</name>
    <dbReference type="NCBI Taxonomy" id="2721545"/>
    <lineage>
        <taxon>Bacteria</taxon>
        <taxon>Pseudomonadati</taxon>
        <taxon>Pseudomonadota</taxon>
        <taxon>Gammaproteobacteria</taxon>
        <taxon>Cellvibrionales</taxon>
        <taxon>Cellvibrionaceae</taxon>
        <taxon>Marinagarivorans</taxon>
    </lineage>
</organism>
<keyword evidence="12 16" id="KW-0472">Membrane</keyword>
<feature type="transmembrane region" description="Helical" evidence="16">
    <location>
        <begin position="79"/>
        <end position="102"/>
    </location>
</feature>
<evidence type="ECO:0000256" key="9">
    <source>
        <dbReference type="ARBA" id="ARBA00022692"/>
    </source>
</evidence>
<dbReference type="GO" id="GO:0005886">
    <property type="term" value="C:plasma membrane"/>
    <property type="evidence" value="ECO:0007669"/>
    <property type="project" value="UniProtKB-SubCell"/>
</dbReference>
<evidence type="ECO:0000256" key="12">
    <source>
        <dbReference type="ARBA" id="ARBA00023136"/>
    </source>
</evidence>
<dbReference type="Gene3D" id="3.30.1360.60">
    <property type="entry name" value="Glucose permease domain IIB"/>
    <property type="match status" value="2"/>
</dbReference>
<keyword evidence="10" id="KW-0418">Kinase</keyword>
<dbReference type="InterPro" id="IPR013013">
    <property type="entry name" value="PTS_EIIC_1"/>
</dbReference>
<evidence type="ECO:0000256" key="10">
    <source>
        <dbReference type="ARBA" id="ARBA00022777"/>
    </source>
</evidence>
<accession>A0AAN1WEE6</accession>
<evidence type="ECO:0000256" key="16">
    <source>
        <dbReference type="SAM" id="Phobius"/>
    </source>
</evidence>
<feature type="transmembrane region" description="Helical" evidence="16">
    <location>
        <begin position="53"/>
        <end position="73"/>
    </location>
</feature>